<feature type="chain" id="PRO_5037083960" evidence="1">
    <location>
        <begin position="21"/>
        <end position="619"/>
    </location>
</feature>
<dbReference type="EMBL" id="JACJJL010000022">
    <property type="protein sequence ID" value="MBM6662472.1"/>
    <property type="molecule type" value="Genomic_DNA"/>
</dbReference>
<reference evidence="2 3" key="1">
    <citation type="journal article" date="2021" name="Sci. Rep.">
        <title>The distribution of antibiotic resistance genes in chicken gut microbiota commensals.</title>
        <authorList>
            <person name="Juricova H."/>
            <person name="Matiasovicova J."/>
            <person name="Kubasova T."/>
            <person name="Cejkova D."/>
            <person name="Rychlik I."/>
        </authorList>
    </citation>
    <scope>NUCLEOTIDE SEQUENCE [LARGE SCALE GENOMIC DNA]</scope>
    <source>
        <strain evidence="2 3">An819</strain>
    </source>
</reference>
<sequence length="619" mass="65373">MKKLMLSLCLSLACAAAAMADTYLGYTNTHFERTGGVRLGNSEKQGLAIKLTSEKLDRLRGKRVLGVRAVFGTSNMDGLEFFVATSLDGEPLYSQAFGGGSPSWKEFRFDTPVDIGDADELYVGYTLTCMQSYKPLQFDGSKGLSGRSFYYTGSGWLDCQGNGADLGCPNIQVIVDDADFTDITLKDLSAGGYYVAGQTYGHGGQVLNFGTVPIGSFDVSFSIGGGEPLVRSFTGLDIAPGQTFDFDLGEYAAGEAGNLDFELSVTAVNGAATDADPADNSVAQTVYVYPAGMRHSLLLEGFTGQMCDNCPAGHQAIAEALASYGGDVVEVFHHVGFTPDDFTMAEESFYLNFFSGQQGFAPSFMVNRMTATGNQAPAQSPTVGSVIATLMQAASVQPYVSVEVNTDYDEARRHVKGSVDVFTHVMPDADTVMVSLFVVQDSILTYQVNGGSAYAHRYAYRGSLYGQVGVRADLAEGATVSLPVDYVLPDAIQSTYSGTLIPTDPDRMYLVAIVSRYLIAPDGTYDCPVYNAAMVPMCADNHTAGIGGVASAPDLAPVVAVDGGRVSVSGDCSRAEVFDSAGRLVRSGSGGSVFSLPRGLYVVRASGCGGSVVRKVAVR</sequence>
<dbReference type="Gene3D" id="2.60.40.10">
    <property type="entry name" value="Immunoglobulins"/>
    <property type="match status" value="2"/>
</dbReference>
<dbReference type="RefSeq" id="WP_205110897.1">
    <property type="nucleotide sequence ID" value="NZ_CAWUJD010000001.1"/>
</dbReference>
<evidence type="ECO:0000313" key="2">
    <source>
        <dbReference type="EMBL" id="MBM6662472.1"/>
    </source>
</evidence>
<keyword evidence="3" id="KW-1185">Reference proteome</keyword>
<comment type="caution">
    <text evidence="2">The sequence shown here is derived from an EMBL/GenBank/DDBJ whole genome shotgun (WGS) entry which is preliminary data.</text>
</comment>
<dbReference type="InterPro" id="IPR013783">
    <property type="entry name" value="Ig-like_fold"/>
</dbReference>
<keyword evidence="1" id="KW-0732">Signal</keyword>
<gene>
    <name evidence="2" type="ORF">H6B30_12045</name>
</gene>
<dbReference type="Proteomes" id="UP000764045">
    <property type="component" value="Unassembled WGS sequence"/>
</dbReference>
<proteinExistence type="predicted"/>
<dbReference type="AlphaFoldDB" id="A0A939B5U7"/>
<evidence type="ECO:0000313" key="3">
    <source>
        <dbReference type="Proteomes" id="UP000764045"/>
    </source>
</evidence>
<protein>
    <submittedName>
        <fullName evidence="2">T9SS type A sorting domain-containing protein</fullName>
    </submittedName>
</protein>
<feature type="signal peptide" evidence="1">
    <location>
        <begin position="1"/>
        <end position="20"/>
    </location>
</feature>
<organism evidence="2 3">
    <name type="scientific">Marseilla massiliensis</name>
    <dbReference type="NCBI Taxonomy" id="1841864"/>
    <lineage>
        <taxon>Bacteria</taxon>
        <taxon>Pseudomonadati</taxon>
        <taxon>Bacteroidota</taxon>
        <taxon>Bacteroidia</taxon>
        <taxon>Bacteroidales</taxon>
        <taxon>Prevotellaceae</taxon>
        <taxon>Marseilla</taxon>
    </lineage>
</organism>
<accession>A0A939B5U7</accession>
<evidence type="ECO:0000256" key="1">
    <source>
        <dbReference type="SAM" id="SignalP"/>
    </source>
</evidence>
<name>A0A939B5U7_9BACT</name>